<dbReference type="SUPFAM" id="SSF51011">
    <property type="entry name" value="Glycosyl hydrolase domain"/>
    <property type="match status" value="1"/>
</dbReference>
<sequence>MEIDFVRVYQKKPQSIQQLIAQRAVVDTNLILPPAWAFGVLYGGYTNQQETIQRVKEIKQHQYPIDAYWIDSWFWSYSDKGKGPHKYIDFIADTLSYPNRKEMWSTLQQQGIKGGFWVWDCIQQNGNEQAFKDFFDKGFFKNVYTNKDSWHNNSTTTAMFETGKDNKGTLNGNINFDNPAAVAYFKQRMKHFFDEGADFIKLDRTSDINTCKTMFEMTQEFGKETQGRGFILSHTGGQERSAYKRYPTKWTDDTRSDWNTENPLISFPSWVPKVALKENIAMFSDPSKKTSSIPFLTNDMGGFDMGKTIHPSEELFIRWMQFSMFTPIVELFSQPENPTSNLPWKYSERADTLFRKFAHLRMQLFPYIYSYAHRSRIEGSHMIGKFPKHTYQYTFGNELLVAPVYTRDANTQQVYLPAGNWINYWTGHVLAGNQYHYMNAPIDQIPLLVKAGSIIPMRNYASSVESGSNKFIALQIYSGADGHFWLIEDDGISNEYLSGKYAATLLENKETEQSSTIVIHAVNGFYKSMPSKRLWTLQFFDSRKPVSATCNGKKVNILMKGDNKFMIELNSVDVKQKSTIVVKFK</sequence>
<accession>A0A6I6GSK1</accession>
<evidence type="ECO:0000313" key="6">
    <source>
        <dbReference type="EMBL" id="QGW29942.1"/>
    </source>
</evidence>
<keyword evidence="7" id="KW-1185">Reference proteome</keyword>
<dbReference type="InterPro" id="IPR051816">
    <property type="entry name" value="Glycosyl_Hydrolase_31"/>
</dbReference>
<dbReference type="Gene3D" id="3.20.20.80">
    <property type="entry name" value="Glycosidases"/>
    <property type="match status" value="1"/>
</dbReference>
<organism evidence="6 7">
    <name type="scientific">Phnomibacter ginsenosidimutans</name>
    <dbReference type="NCBI Taxonomy" id="2676868"/>
    <lineage>
        <taxon>Bacteria</taxon>
        <taxon>Pseudomonadati</taxon>
        <taxon>Bacteroidota</taxon>
        <taxon>Chitinophagia</taxon>
        <taxon>Chitinophagales</taxon>
        <taxon>Chitinophagaceae</taxon>
        <taxon>Phnomibacter</taxon>
    </lineage>
</organism>
<feature type="domain" description="Glycosyl hydrolase family 31 C-terminal" evidence="5">
    <location>
        <begin position="390"/>
        <end position="455"/>
    </location>
</feature>
<dbReference type="InterPro" id="IPR048395">
    <property type="entry name" value="Glyco_hydro_31_C"/>
</dbReference>
<dbReference type="EMBL" id="CP046566">
    <property type="protein sequence ID" value="QGW29942.1"/>
    <property type="molecule type" value="Genomic_DNA"/>
</dbReference>
<evidence type="ECO:0000256" key="1">
    <source>
        <dbReference type="ARBA" id="ARBA00007806"/>
    </source>
</evidence>
<dbReference type="PANTHER" id="PTHR43863:SF2">
    <property type="entry name" value="MALTASE-GLUCOAMYLASE"/>
    <property type="match status" value="1"/>
</dbReference>
<feature type="domain" description="DUF5110" evidence="4">
    <location>
        <begin position="474"/>
        <end position="540"/>
    </location>
</feature>
<reference evidence="6 7" key="1">
    <citation type="submission" date="2019-11" db="EMBL/GenBank/DDBJ databases">
        <authorList>
            <person name="Im W.T."/>
        </authorList>
    </citation>
    <scope>NUCLEOTIDE SEQUENCE [LARGE SCALE GENOMIC DNA]</scope>
    <source>
        <strain evidence="6 7">SB-02</strain>
    </source>
</reference>
<dbReference type="Gene3D" id="2.60.40.1180">
    <property type="entry name" value="Golgi alpha-mannosidase II"/>
    <property type="match status" value="2"/>
</dbReference>
<dbReference type="GO" id="GO:0005975">
    <property type="term" value="P:carbohydrate metabolic process"/>
    <property type="evidence" value="ECO:0007669"/>
    <property type="project" value="InterPro"/>
</dbReference>
<dbReference type="InterPro" id="IPR013780">
    <property type="entry name" value="Glyco_hydro_b"/>
</dbReference>
<keyword evidence="2" id="KW-0378">Hydrolase</keyword>
<keyword evidence="2" id="KW-0326">Glycosidase</keyword>
<proteinExistence type="inferred from homology"/>
<protein>
    <submittedName>
        <fullName evidence="6">DUF5110 domain-containing protein</fullName>
    </submittedName>
</protein>
<evidence type="ECO:0000313" key="7">
    <source>
        <dbReference type="Proteomes" id="UP000426027"/>
    </source>
</evidence>
<dbReference type="Pfam" id="PF21365">
    <property type="entry name" value="Glyco_hydro_31_3rd"/>
    <property type="match status" value="1"/>
</dbReference>
<dbReference type="InterPro" id="IPR017853">
    <property type="entry name" value="GH"/>
</dbReference>
<dbReference type="SUPFAM" id="SSF51445">
    <property type="entry name" value="(Trans)glycosidases"/>
    <property type="match status" value="1"/>
</dbReference>
<evidence type="ECO:0000256" key="2">
    <source>
        <dbReference type="RuleBase" id="RU361185"/>
    </source>
</evidence>
<dbReference type="InterPro" id="IPR033403">
    <property type="entry name" value="DUF5110"/>
</dbReference>
<dbReference type="Proteomes" id="UP000426027">
    <property type="component" value="Chromosome"/>
</dbReference>
<dbReference type="PANTHER" id="PTHR43863">
    <property type="entry name" value="HYDROLASE, PUTATIVE (AFU_ORTHOLOGUE AFUA_1G03140)-RELATED"/>
    <property type="match status" value="1"/>
</dbReference>
<dbReference type="InterPro" id="IPR000322">
    <property type="entry name" value="Glyco_hydro_31_TIM"/>
</dbReference>
<comment type="similarity">
    <text evidence="1 2">Belongs to the glycosyl hydrolase 31 family.</text>
</comment>
<evidence type="ECO:0000259" key="4">
    <source>
        <dbReference type="Pfam" id="PF17137"/>
    </source>
</evidence>
<evidence type="ECO:0000259" key="3">
    <source>
        <dbReference type="Pfam" id="PF01055"/>
    </source>
</evidence>
<dbReference type="GO" id="GO:0004553">
    <property type="term" value="F:hydrolase activity, hydrolyzing O-glycosyl compounds"/>
    <property type="evidence" value="ECO:0007669"/>
    <property type="project" value="InterPro"/>
</dbReference>
<feature type="domain" description="Glycoside hydrolase family 31 TIM barrel" evidence="3">
    <location>
        <begin position="32"/>
        <end position="370"/>
    </location>
</feature>
<dbReference type="AlphaFoldDB" id="A0A6I6GSK1"/>
<dbReference type="KEGG" id="fls:GLV81_00855"/>
<dbReference type="Pfam" id="PF17137">
    <property type="entry name" value="DUF5110"/>
    <property type="match status" value="1"/>
</dbReference>
<name>A0A6I6GSK1_9BACT</name>
<evidence type="ECO:0000259" key="5">
    <source>
        <dbReference type="Pfam" id="PF21365"/>
    </source>
</evidence>
<gene>
    <name evidence="6" type="ORF">GLV81_00855</name>
</gene>
<dbReference type="Pfam" id="PF01055">
    <property type="entry name" value="Glyco_hydro_31_2nd"/>
    <property type="match status" value="1"/>
</dbReference>